<name>A0AAV6TGU7_9ARAC</name>
<feature type="non-terminal residue" evidence="1">
    <location>
        <position position="1"/>
    </location>
</feature>
<dbReference type="EMBL" id="JAFNEN010004632">
    <property type="protein sequence ID" value="KAG8170966.1"/>
    <property type="molecule type" value="Genomic_DNA"/>
</dbReference>
<proteinExistence type="predicted"/>
<protein>
    <submittedName>
        <fullName evidence="1">Uncharacterized protein</fullName>
    </submittedName>
</protein>
<organism evidence="1 2">
    <name type="scientific">Oedothorax gibbosus</name>
    <dbReference type="NCBI Taxonomy" id="931172"/>
    <lineage>
        <taxon>Eukaryota</taxon>
        <taxon>Metazoa</taxon>
        <taxon>Ecdysozoa</taxon>
        <taxon>Arthropoda</taxon>
        <taxon>Chelicerata</taxon>
        <taxon>Arachnida</taxon>
        <taxon>Araneae</taxon>
        <taxon>Araneomorphae</taxon>
        <taxon>Entelegynae</taxon>
        <taxon>Araneoidea</taxon>
        <taxon>Linyphiidae</taxon>
        <taxon>Erigoninae</taxon>
        <taxon>Oedothorax</taxon>
    </lineage>
</organism>
<gene>
    <name evidence="1" type="ORF">JTE90_013547</name>
</gene>
<sequence>LQPYFPRKPKSFGFPGNCPACHLRKTAGSLGGIVFGFELGRYLIAL</sequence>
<evidence type="ECO:0000313" key="1">
    <source>
        <dbReference type="EMBL" id="KAG8170966.1"/>
    </source>
</evidence>
<reference evidence="1 2" key="1">
    <citation type="journal article" date="2022" name="Nat. Ecol. Evol.">
        <title>A masculinizing supergene underlies an exaggerated male reproductive morph in a spider.</title>
        <authorList>
            <person name="Hendrickx F."/>
            <person name="De Corte Z."/>
            <person name="Sonet G."/>
            <person name="Van Belleghem S.M."/>
            <person name="Kostlbacher S."/>
            <person name="Vangestel C."/>
        </authorList>
    </citation>
    <scope>NUCLEOTIDE SEQUENCE [LARGE SCALE GENOMIC DNA]</scope>
    <source>
        <strain evidence="1">W744_W776</strain>
    </source>
</reference>
<accession>A0AAV6TGU7</accession>
<comment type="caution">
    <text evidence="1">The sequence shown here is derived from an EMBL/GenBank/DDBJ whole genome shotgun (WGS) entry which is preliminary data.</text>
</comment>
<dbReference type="Proteomes" id="UP000827092">
    <property type="component" value="Unassembled WGS sequence"/>
</dbReference>
<evidence type="ECO:0000313" key="2">
    <source>
        <dbReference type="Proteomes" id="UP000827092"/>
    </source>
</evidence>
<keyword evidence="2" id="KW-1185">Reference proteome</keyword>
<dbReference type="AlphaFoldDB" id="A0AAV6TGU7"/>